<dbReference type="Pfam" id="PF07596">
    <property type="entry name" value="SBP_bac_10"/>
    <property type="match status" value="1"/>
</dbReference>
<dbReference type="AlphaFoldDB" id="A0A5B9PJI5"/>
<dbReference type="InterPro" id="IPR027558">
    <property type="entry name" value="Pre_pil_HX9DG_C"/>
</dbReference>
<dbReference type="NCBIfam" id="TIGR04294">
    <property type="entry name" value="pre_pil_HX9DG"/>
    <property type="match status" value="1"/>
</dbReference>
<evidence type="ECO:0000313" key="3">
    <source>
        <dbReference type="Proteomes" id="UP000322214"/>
    </source>
</evidence>
<evidence type="ECO:0000313" key="2">
    <source>
        <dbReference type="EMBL" id="QEG24872.1"/>
    </source>
</evidence>
<dbReference type="STRING" id="980251.GCA_001642875_01682"/>
<keyword evidence="3" id="KW-1185">Reference proteome</keyword>
<reference evidence="2 3" key="1">
    <citation type="submission" date="2019-08" db="EMBL/GenBank/DDBJ databases">
        <title>Deep-cultivation of Planctomycetes and their phenomic and genomic characterization uncovers novel biology.</title>
        <authorList>
            <person name="Wiegand S."/>
            <person name="Jogler M."/>
            <person name="Boedeker C."/>
            <person name="Pinto D."/>
            <person name="Vollmers J."/>
            <person name="Rivas-Marin E."/>
            <person name="Kohn T."/>
            <person name="Peeters S.H."/>
            <person name="Heuer A."/>
            <person name="Rast P."/>
            <person name="Oberbeckmann S."/>
            <person name="Bunk B."/>
            <person name="Jeske O."/>
            <person name="Meyerdierks A."/>
            <person name="Storesund J.E."/>
            <person name="Kallscheuer N."/>
            <person name="Luecker S."/>
            <person name="Lage O.M."/>
            <person name="Pohl T."/>
            <person name="Merkel B.J."/>
            <person name="Hornburger P."/>
            <person name="Mueller R.-W."/>
            <person name="Bruemmer F."/>
            <person name="Labrenz M."/>
            <person name="Spormann A.M."/>
            <person name="Op den Camp H."/>
            <person name="Overmann J."/>
            <person name="Amann R."/>
            <person name="Jetten M.S.M."/>
            <person name="Mascher T."/>
            <person name="Medema M.H."/>
            <person name="Devos D.P."/>
            <person name="Kaster A.-K."/>
            <person name="Ovreas L."/>
            <person name="Rohde M."/>
            <person name="Galperin M.Y."/>
            <person name="Jogler C."/>
        </authorList>
    </citation>
    <scope>NUCLEOTIDE SEQUENCE [LARGE SCALE GENOMIC DNA]</scope>
    <source>
        <strain evidence="2 3">FC18</strain>
    </source>
</reference>
<feature type="domain" description="DUF1559" evidence="1">
    <location>
        <begin position="1"/>
        <end position="115"/>
    </location>
</feature>
<evidence type="ECO:0000259" key="1">
    <source>
        <dbReference type="Pfam" id="PF07596"/>
    </source>
</evidence>
<organism evidence="2 3">
    <name type="scientific">Mariniblastus fucicola</name>
    <dbReference type="NCBI Taxonomy" id="980251"/>
    <lineage>
        <taxon>Bacteria</taxon>
        <taxon>Pseudomonadati</taxon>
        <taxon>Planctomycetota</taxon>
        <taxon>Planctomycetia</taxon>
        <taxon>Pirellulales</taxon>
        <taxon>Pirellulaceae</taxon>
        <taxon>Mariniblastus</taxon>
    </lineage>
</organism>
<sequence>MLINEDGVTFGDIGDGSSNTLLLGEQSDFIVHDDRQKTDARSNLGHGFNAGARSRPRNRMLNITTISAPINEKILSRVVGAAEHGADKPLLSAHPGGVNVSLSDGSVHFLNEGLDLATLFNLADRNDGNVTSIDQ</sequence>
<dbReference type="KEGG" id="mff:MFFC18_47950"/>
<protein>
    <recommendedName>
        <fullName evidence="1">DUF1559 domain-containing protein</fullName>
    </recommendedName>
</protein>
<name>A0A5B9PJI5_9BACT</name>
<proteinExistence type="predicted"/>
<accession>A0A5B9PJI5</accession>
<dbReference type="EMBL" id="CP042912">
    <property type="protein sequence ID" value="QEG24872.1"/>
    <property type="molecule type" value="Genomic_DNA"/>
</dbReference>
<dbReference type="InterPro" id="IPR011453">
    <property type="entry name" value="DUF1559"/>
</dbReference>
<dbReference type="OrthoDB" id="280382at2"/>
<gene>
    <name evidence="2" type="ORF">MFFC18_47950</name>
</gene>
<dbReference type="Proteomes" id="UP000322214">
    <property type="component" value="Chromosome"/>
</dbReference>